<reference evidence="1" key="1">
    <citation type="journal article" date="2021" name="Proc. Natl. Acad. Sci. U.S.A.">
        <title>A Catalog of Tens of Thousands of Viruses from Human Metagenomes Reveals Hidden Associations with Chronic Diseases.</title>
        <authorList>
            <person name="Tisza M.J."/>
            <person name="Buck C.B."/>
        </authorList>
    </citation>
    <scope>NUCLEOTIDE SEQUENCE</scope>
    <source>
        <strain evidence="1">CtqPo10</strain>
    </source>
</reference>
<dbReference type="EMBL" id="BK032682">
    <property type="protein sequence ID" value="DAF54870.1"/>
    <property type="molecule type" value="Genomic_DNA"/>
</dbReference>
<organism evidence="1">
    <name type="scientific">Siphoviridae sp. ctqPo10</name>
    <dbReference type="NCBI Taxonomy" id="2827948"/>
    <lineage>
        <taxon>Viruses</taxon>
        <taxon>Duplodnaviria</taxon>
        <taxon>Heunggongvirae</taxon>
        <taxon>Uroviricota</taxon>
        <taxon>Caudoviricetes</taxon>
    </lineage>
</organism>
<proteinExistence type="predicted"/>
<sequence length="437" mass="51943">MNKIDWKDKNAVLQKLNNYIKSNNDTLVGSGSNQEWRHILDYCNKFNYDIKELCSDLGYDYWKLKGKNLPINYYKDYSVLKNTILNFIKEYGYFPQISELKNNYNVPPTVIQKHGGIEKIKNDIGYVGNDLVDESGFRNRSHYEYIVAQFLIHNNIPYKREQHPFPKPYQNLRSDFMFEESNGNVWHLEVWGYRESDVDGKRSQEYCNNKEQKIDLYNRYEINLISIENNVFENTFNDIQKKLSNILSPILKINLKPVPHEFLINPNKLTDDDLFAEIMKLSQDDFTLPSESEFTSDNKNLFYEALRRFGNYTNFAKHYGVVTNNKHKYWNEENVQNRLLSIHEKYKYLPTSIEIRNNKLSKQDKLFIGIVDATKTVYKNTIKAYLTFYESCVKNGRNLGAKDVEYLTNLYNLKYFRKDKVSQDDRDRAYNILLKIH</sequence>
<accession>A0A8S5SVB1</accession>
<evidence type="ECO:0000313" key="1">
    <source>
        <dbReference type="EMBL" id="DAF54870.1"/>
    </source>
</evidence>
<protein>
    <submittedName>
        <fullName evidence="1">Uncharacterized protein</fullName>
    </submittedName>
</protein>
<name>A0A8S5SVB1_9CAUD</name>